<dbReference type="Gene3D" id="2.60.120.200">
    <property type="match status" value="1"/>
</dbReference>
<dbReference type="SUPFAM" id="SSF49899">
    <property type="entry name" value="Concanavalin A-like lectins/glucanases"/>
    <property type="match status" value="1"/>
</dbReference>
<sequence length="391" mass="42794">MQMQPFQCAWIALVVGFMVISSASGEFPTTVDGKCNCYLTNTTSQSFFSSHMFFDFRNMKQYVNVTQPLQDPAANNEAGVTSPYFSTPAWKSFWEIQSWNNSARLGGESGSDAAVLMVNSPNNIYFAPNNDTKASSKTYLTLRTIRHDNFQSAAEFDSVSGTYKYLSMRMLARTRGASGAVTAMFTYRGGDASTNVQEADLEIRTKDPVNTIQYTNQPTLSNSTGSTQNITLPAHLAWSDWQHHRIDWTPGASTWFVNGKQVSRITAQTPRDPSQVLFNAWSDGGSWAGSMAIGSEAYLQIQWIDMVFNNTDAGSVGVNPNAGHGGRCSNVCSIDQTKTIGTPVLISTDARGGQSCSAAKYGQCAGRNWNGCINCAQGSCKYQNDWYSQCL</sequence>
<dbReference type="Pfam" id="PF00722">
    <property type="entry name" value="Glyco_hydro_16"/>
    <property type="match status" value="1"/>
</dbReference>
<dbReference type="GeneID" id="70133890"/>
<accession>A0A9P8UE48</accession>
<dbReference type="GO" id="GO:0005975">
    <property type="term" value="P:carbohydrate metabolic process"/>
    <property type="evidence" value="ECO:0007669"/>
    <property type="project" value="InterPro"/>
</dbReference>
<dbReference type="AlphaFoldDB" id="A0A9P8UE48"/>
<protein>
    <submittedName>
        <fullName evidence="5">Concanavalin A-like lectin/glucanase</fullName>
    </submittedName>
</protein>
<dbReference type="OrthoDB" id="4388755at2759"/>
<reference evidence="5" key="1">
    <citation type="journal article" date="2021" name="Nat. Commun.">
        <title>Genetic determinants of endophytism in the Arabidopsis root mycobiome.</title>
        <authorList>
            <person name="Mesny F."/>
            <person name="Miyauchi S."/>
            <person name="Thiergart T."/>
            <person name="Pickel B."/>
            <person name="Atanasova L."/>
            <person name="Karlsson M."/>
            <person name="Huettel B."/>
            <person name="Barry K.W."/>
            <person name="Haridas S."/>
            <person name="Chen C."/>
            <person name="Bauer D."/>
            <person name="Andreopoulos W."/>
            <person name="Pangilinan J."/>
            <person name="LaButti K."/>
            <person name="Riley R."/>
            <person name="Lipzen A."/>
            <person name="Clum A."/>
            <person name="Drula E."/>
            <person name="Henrissat B."/>
            <person name="Kohler A."/>
            <person name="Grigoriev I.V."/>
            <person name="Martin F.M."/>
            <person name="Hacquard S."/>
        </authorList>
    </citation>
    <scope>NUCLEOTIDE SEQUENCE</scope>
    <source>
        <strain evidence="5">MPI-SDFR-AT-0073</strain>
    </source>
</reference>
<evidence type="ECO:0000313" key="6">
    <source>
        <dbReference type="Proteomes" id="UP000758603"/>
    </source>
</evidence>
<organism evidence="5 6">
    <name type="scientific">Truncatella angustata</name>
    <dbReference type="NCBI Taxonomy" id="152316"/>
    <lineage>
        <taxon>Eukaryota</taxon>
        <taxon>Fungi</taxon>
        <taxon>Dikarya</taxon>
        <taxon>Ascomycota</taxon>
        <taxon>Pezizomycotina</taxon>
        <taxon>Sordariomycetes</taxon>
        <taxon>Xylariomycetidae</taxon>
        <taxon>Amphisphaeriales</taxon>
        <taxon>Sporocadaceae</taxon>
        <taxon>Truncatella</taxon>
    </lineage>
</organism>
<evidence type="ECO:0000256" key="1">
    <source>
        <dbReference type="ARBA" id="ARBA00022729"/>
    </source>
</evidence>
<dbReference type="SMART" id="SM00236">
    <property type="entry name" value="fCBD"/>
    <property type="match status" value="1"/>
</dbReference>
<dbReference type="PANTHER" id="PTHR38121">
    <property type="entry name" value="GH16 DOMAIN-CONTAINING PROTEIN"/>
    <property type="match status" value="1"/>
</dbReference>
<dbReference type="EMBL" id="JAGPXC010000007">
    <property type="protein sequence ID" value="KAH6648252.1"/>
    <property type="molecule type" value="Genomic_DNA"/>
</dbReference>
<dbReference type="SUPFAM" id="SSF57180">
    <property type="entry name" value="Cellulose-binding domain"/>
    <property type="match status" value="1"/>
</dbReference>
<dbReference type="InterPro" id="IPR035971">
    <property type="entry name" value="CBD_sf"/>
</dbReference>
<dbReference type="PROSITE" id="PS51164">
    <property type="entry name" value="CBM1_2"/>
    <property type="match status" value="1"/>
</dbReference>
<dbReference type="InterPro" id="IPR013320">
    <property type="entry name" value="ConA-like_dom_sf"/>
</dbReference>
<dbReference type="RefSeq" id="XP_045954759.1">
    <property type="nucleotide sequence ID" value="XM_046104999.1"/>
</dbReference>
<dbReference type="GO" id="GO:0004553">
    <property type="term" value="F:hydrolase activity, hydrolyzing O-glycosyl compounds"/>
    <property type="evidence" value="ECO:0007669"/>
    <property type="project" value="InterPro"/>
</dbReference>
<dbReference type="GO" id="GO:0030248">
    <property type="term" value="F:cellulose binding"/>
    <property type="evidence" value="ECO:0007669"/>
    <property type="project" value="InterPro"/>
</dbReference>
<dbReference type="PROSITE" id="PS51762">
    <property type="entry name" value="GH16_2"/>
    <property type="match status" value="1"/>
</dbReference>
<dbReference type="GO" id="GO:0005576">
    <property type="term" value="C:extracellular region"/>
    <property type="evidence" value="ECO:0007669"/>
    <property type="project" value="InterPro"/>
</dbReference>
<feature type="domain" description="CBM1" evidence="3">
    <location>
        <begin position="356"/>
        <end position="391"/>
    </location>
</feature>
<dbReference type="Pfam" id="PF00734">
    <property type="entry name" value="CBM_1"/>
    <property type="match status" value="1"/>
</dbReference>
<name>A0A9P8UE48_9PEZI</name>
<keyword evidence="6" id="KW-1185">Reference proteome</keyword>
<dbReference type="CDD" id="cd00413">
    <property type="entry name" value="Glyco_hydrolase_16"/>
    <property type="match status" value="1"/>
</dbReference>
<dbReference type="InterPro" id="IPR000254">
    <property type="entry name" value="CBD"/>
</dbReference>
<dbReference type="InterPro" id="IPR000757">
    <property type="entry name" value="Beta-glucanase-like"/>
</dbReference>
<evidence type="ECO:0000313" key="5">
    <source>
        <dbReference type="EMBL" id="KAH6648252.1"/>
    </source>
</evidence>
<evidence type="ECO:0000259" key="3">
    <source>
        <dbReference type="PROSITE" id="PS51164"/>
    </source>
</evidence>
<gene>
    <name evidence="5" type="ORF">BKA67DRAFT_593937</name>
</gene>
<proteinExistence type="predicted"/>
<evidence type="ECO:0000259" key="4">
    <source>
        <dbReference type="PROSITE" id="PS51762"/>
    </source>
</evidence>
<dbReference type="PANTHER" id="PTHR38121:SF4">
    <property type="entry name" value="GH16 DOMAIN-CONTAINING PROTEIN-RELATED"/>
    <property type="match status" value="1"/>
</dbReference>
<feature type="chain" id="PRO_5040355419" evidence="2">
    <location>
        <begin position="26"/>
        <end position="391"/>
    </location>
</feature>
<dbReference type="Proteomes" id="UP000758603">
    <property type="component" value="Unassembled WGS sequence"/>
</dbReference>
<comment type="caution">
    <text evidence="5">The sequence shown here is derived from an EMBL/GenBank/DDBJ whole genome shotgun (WGS) entry which is preliminary data.</text>
</comment>
<feature type="signal peptide" evidence="2">
    <location>
        <begin position="1"/>
        <end position="25"/>
    </location>
</feature>
<evidence type="ECO:0000256" key="2">
    <source>
        <dbReference type="SAM" id="SignalP"/>
    </source>
</evidence>
<feature type="domain" description="GH16" evidence="4">
    <location>
        <begin position="60"/>
        <end position="312"/>
    </location>
</feature>
<keyword evidence="1 2" id="KW-0732">Signal</keyword>